<organism evidence="2 3">
    <name type="scientific">Rhodoferax aquaticus</name>
    <dbReference type="NCBI Taxonomy" id="2527691"/>
    <lineage>
        <taxon>Bacteria</taxon>
        <taxon>Pseudomonadati</taxon>
        <taxon>Pseudomonadota</taxon>
        <taxon>Betaproteobacteria</taxon>
        <taxon>Burkholderiales</taxon>
        <taxon>Comamonadaceae</taxon>
        <taxon>Rhodoferax</taxon>
    </lineage>
</organism>
<dbReference type="EMBL" id="CP036282">
    <property type="protein sequence ID" value="QDL53395.1"/>
    <property type="molecule type" value="Genomic_DNA"/>
</dbReference>
<gene>
    <name evidence="2" type="ORF">EXZ61_03940</name>
</gene>
<sequence>MKITVIPAHDLDPSLWAQWADIQQANPHLRSPYYRPEFTQWIACAGGPNPVRVAVLEAQGAVQGFFPFEQSAWGRILPVGFGLNDYHGLIAHPALAIDLAQLLKACGAAYFYFNHLPTSQLAFARHVRVHSASPVMNLEGGWDAYVQRLALAQNTKSPGVLSTVRQSERRLLRDKGPLRFEASEPTPRVLQWIMQTKSAQWLRTQGHGADAFAIPWVRKLMESTVDLGDDAFGATMCTLYAGDSLIAAHVGLRSYATLHYWFPVYDAACAYYQPGLVILKQLAEQAQSQGIELIDLGRGTQDYKMRFKTDLVALGEGAVSRPAWLAAAVASARDAKAVLKAHPQVIKMRAALQAGPAHPHK</sequence>
<dbReference type="KEGG" id="rhg:EXZ61_03940"/>
<feature type="domain" description="BioF2-like acetyltransferase" evidence="1">
    <location>
        <begin position="163"/>
        <end position="304"/>
    </location>
</feature>
<evidence type="ECO:0000313" key="3">
    <source>
        <dbReference type="Proteomes" id="UP000317365"/>
    </source>
</evidence>
<dbReference type="Proteomes" id="UP000317365">
    <property type="component" value="Chromosome"/>
</dbReference>
<protein>
    <submittedName>
        <fullName evidence="2">GNAT family N-acetyltransferase</fullName>
    </submittedName>
</protein>
<dbReference type="Pfam" id="PF13480">
    <property type="entry name" value="Acetyltransf_6"/>
    <property type="match status" value="1"/>
</dbReference>
<name>A0A515EL56_9BURK</name>
<dbReference type="SUPFAM" id="SSF55729">
    <property type="entry name" value="Acyl-CoA N-acyltransferases (Nat)"/>
    <property type="match status" value="1"/>
</dbReference>
<evidence type="ECO:0000313" key="2">
    <source>
        <dbReference type="EMBL" id="QDL53395.1"/>
    </source>
</evidence>
<reference evidence="3" key="1">
    <citation type="submission" date="2019-02" db="EMBL/GenBank/DDBJ databases">
        <title>Complete genome sequence of Rhodoferax sp. Gr-4.</title>
        <authorList>
            <person name="Jin L."/>
        </authorList>
    </citation>
    <scope>NUCLEOTIDE SEQUENCE [LARGE SCALE GENOMIC DNA]</scope>
    <source>
        <strain evidence="3">Gr-4</strain>
    </source>
</reference>
<dbReference type="AlphaFoldDB" id="A0A515EL56"/>
<accession>A0A515EL56</accession>
<dbReference type="InterPro" id="IPR038740">
    <property type="entry name" value="BioF2-like_GNAT_dom"/>
</dbReference>
<proteinExistence type="predicted"/>
<dbReference type="RefSeq" id="WP_142809234.1">
    <property type="nucleotide sequence ID" value="NZ_CP036282.1"/>
</dbReference>
<evidence type="ECO:0000259" key="1">
    <source>
        <dbReference type="Pfam" id="PF13480"/>
    </source>
</evidence>
<keyword evidence="3" id="KW-1185">Reference proteome</keyword>
<dbReference type="InterPro" id="IPR016181">
    <property type="entry name" value="Acyl_CoA_acyltransferase"/>
</dbReference>
<reference evidence="3" key="2">
    <citation type="journal article" date="2020" name="Int. J. Syst. Evol. Microbiol.">
        <title>Genomic insights into a novel species Rhodoferax aquaticus sp. nov., isolated from freshwater.</title>
        <authorList>
            <person name="Li T."/>
            <person name="Zhuo Y."/>
            <person name="Jin C.Z."/>
            <person name="Wu X."/>
            <person name="Ko S.R."/>
            <person name="Jin F.J."/>
            <person name="Ahn C.Y."/>
            <person name="Oh H.M."/>
            <person name="Lee H.G."/>
            <person name="Jin L."/>
        </authorList>
    </citation>
    <scope>NUCLEOTIDE SEQUENCE [LARGE SCALE GENOMIC DNA]</scope>
    <source>
        <strain evidence="3">Gr-4</strain>
    </source>
</reference>
<dbReference type="Gene3D" id="3.40.630.30">
    <property type="match status" value="1"/>
</dbReference>